<sequence>MQNAAGFPGHMLSELRSPVDEGGFSQSGWTALPPRERPIHIVVHVPWPRPKNFVEPTEVVWTKARQKALWHHLNQQSRDNLDWETISRQLGVPIPELLRYSTFLYEHQIQQLKKQLLIHEPTANPVTPVVDSGLTGPPQEASASRVSHLRLSSRHDGNDPDQITDNPSSRAPSTHLRLPRQLGASSSSVTGRSRGSQPLSTDPSTLAQRNATPPAPYSESESEQEEPLSASGVSHHLAH</sequence>
<dbReference type="PANTHER" id="PTHR40012:SF1">
    <property type="entry name" value="AUTOPHAGY-RELATED PROTEIN 29"/>
    <property type="match status" value="1"/>
</dbReference>
<keyword evidence="5" id="KW-0653">Protein transport</keyword>
<comment type="subcellular location">
    <subcellularLocation>
        <location evidence="1">Preautophagosomal structure</location>
    </subcellularLocation>
</comment>
<evidence type="ECO:0000256" key="5">
    <source>
        <dbReference type="ARBA" id="ARBA00022927"/>
    </source>
</evidence>
<dbReference type="InterPro" id="IPR039113">
    <property type="entry name" value="ATG29"/>
</dbReference>
<dbReference type="GO" id="GO:0000407">
    <property type="term" value="C:phagophore assembly site"/>
    <property type="evidence" value="ECO:0007669"/>
    <property type="project" value="UniProtKB-SubCell"/>
</dbReference>
<keyword evidence="10" id="KW-1185">Reference proteome</keyword>
<keyword evidence="4" id="KW-0813">Transport</keyword>
<dbReference type="OrthoDB" id="21072at2759"/>
<evidence type="ECO:0000313" key="10">
    <source>
        <dbReference type="Proteomes" id="UP001150569"/>
    </source>
</evidence>
<dbReference type="GO" id="GO:0015031">
    <property type="term" value="P:protein transport"/>
    <property type="evidence" value="ECO:0007669"/>
    <property type="project" value="UniProtKB-KW"/>
</dbReference>
<dbReference type="InterPro" id="IPR040666">
    <property type="entry name" value="Atg29_N"/>
</dbReference>
<dbReference type="Pfam" id="PF18388">
    <property type="entry name" value="ATG29_N"/>
    <property type="match status" value="1"/>
</dbReference>
<evidence type="ECO:0000256" key="1">
    <source>
        <dbReference type="ARBA" id="ARBA00004329"/>
    </source>
</evidence>
<dbReference type="InterPro" id="IPR039362">
    <property type="entry name" value="ATG29_sf"/>
</dbReference>
<protein>
    <recommendedName>
        <fullName evidence="3">Autophagy-related protein 29</fullName>
    </recommendedName>
</protein>
<evidence type="ECO:0000259" key="8">
    <source>
        <dbReference type="Pfam" id="PF18388"/>
    </source>
</evidence>
<evidence type="ECO:0000256" key="6">
    <source>
        <dbReference type="ARBA" id="ARBA00023006"/>
    </source>
</evidence>
<dbReference type="EMBL" id="JANBPT010001363">
    <property type="protein sequence ID" value="KAJ1908618.1"/>
    <property type="molecule type" value="Genomic_DNA"/>
</dbReference>
<evidence type="ECO:0000256" key="7">
    <source>
        <dbReference type="SAM" id="MobiDB-lite"/>
    </source>
</evidence>
<dbReference type="GO" id="GO:0000045">
    <property type="term" value="P:autophagosome assembly"/>
    <property type="evidence" value="ECO:0007669"/>
    <property type="project" value="InterPro"/>
</dbReference>
<evidence type="ECO:0000256" key="2">
    <source>
        <dbReference type="ARBA" id="ARBA00010082"/>
    </source>
</evidence>
<organism evidence="9 10">
    <name type="scientific">Tieghemiomyces parasiticus</name>
    <dbReference type="NCBI Taxonomy" id="78921"/>
    <lineage>
        <taxon>Eukaryota</taxon>
        <taxon>Fungi</taxon>
        <taxon>Fungi incertae sedis</taxon>
        <taxon>Zoopagomycota</taxon>
        <taxon>Kickxellomycotina</taxon>
        <taxon>Dimargaritomycetes</taxon>
        <taxon>Dimargaritales</taxon>
        <taxon>Dimargaritaceae</taxon>
        <taxon>Tieghemiomyces</taxon>
    </lineage>
</organism>
<feature type="compositionally biased region" description="Polar residues" evidence="7">
    <location>
        <begin position="197"/>
        <end position="211"/>
    </location>
</feature>
<accession>A0A9W8DM34</accession>
<proteinExistence type="inferred from homology"/>
<reference evidence="9" key="1">
    <citation type="submission" date="2022-07" db="EMBL/GenBank/DDBJ databases">
        <title>Phylogenomic reconstructions and comparative analyses of Kickxellomycotina fungi.</title>
        <authorList>
            <person name="Reynolds N.K."/>
            <person name="Stajich J.E."/>
            <person name="Barry K."/>
            <person name="Grigoriev I.V."/>
            <person name="Crous P."/>
            <person name="Smith M.E."/>
        </authorList>
    </citation>
    <scope>NUCLEOTIDE SEQUENCE</scope>
    <source>
        <strain evidence="9">RSA 861</strain>
    </source>
</reference>
<feature type="compositionally biased region" description="Polar residues" evidence="7">
    <location>
        <begin position="161"/>
        <end position="172"/>
    </location>
</feature>
<comment type="similarity">
    <text evidence="2">Belongs to the ATG29 family.</text>
</comment>
<evidence type="ECO:0000256" key="3">
    <source>
        <dbReference type="ARBA" id="ARBA00013784"/>
    </source>
</evidence>
<dbReference type="PANTHER" id="PTHR40012">
    <property type="entry name" value="AUTOPHAGY-RELATED PROTEIN 29"/>
    <property type="match status" value="1"/>
</dbReference>
<gene>
    <name evidence="9" type="ORF">IWQ60_011618</name>
</gene>
<dbReference type="Gene3D" id="1.10.10.2570">
    <property type="match status" value="1"/>
</dbReference>
<name>A0A9W8DM34_9FUNG</name>
<feature type="compositionally biased region" description="Low complexity" evidence="7">
    <location>
        <begin position="185"/>
        <end position="196"/>
    </location>
</feature>
<comment type="caution">
    <text evidence="9">The sequence shown here is derived from an EMBL/GenBank/DDBJ whole genome shotgun (WGS) entry which is preliminary data.</text>
</comment>
<feature type="domain" description="Atg29 N-terminal" evidence="8">
    <location>
        <begin position="40"/>
        <end position="92"/>
    </location>
</feature>
<feature type="region of interest" description="Disordered" evidence="7">
    <location>
        <begin position="128"/>
        <end position="239"/>
    </location>
</feature>
<feature type="non-terminal residue" evidence="9">
    <location>
        <position position="1"/>
    </location>
</feature>
<keyword evidence="6" id="KW-0072">Autophagy</keyword>
<evidence type="ECO:0000256" key="4">
    <source>
        <dbReference type="ARBA" id="ARBA00022448"/>
    </source>
</evidence>
<dbReference type="AlphaFoldDB" id="A0A9W8DM34"/>
<dbReference type="Proteomes" id="UP001150569">
    <property type="component" value="Unassembled WGS sequence"/>
</dbReference>
<evidence type="ECO:0000313" key="9">
    <source>
        <dbReference type="EMBL" id="KAJ1908618.1"/>
    </source>
</evidence>